<keyword evidence="1" id="KW-1133">Transmembrane helix</keyword>
<dbReference type="EMBL" id="JACCFS010000001">
    <property type="protein sequence ID" value="NYJ34173.1"/>
    <property type="molecule type" value="Genomic_DNA"/>
</dbReference>
<evidence type="ECO:0000313" key="3">
    <source>
        <dbReference type="Proteomes" id="UP000572051"/>
    </source>
</evidence>
<name>A0A7Z0J9G7_9ACTN</name>
<dbReference type="Proteomes" id="UP000572051">
    <property type="component" value="Unassembled WGS sequence"/>
</dbReference>
<protein>
    <recommendedName>
        <fullName evidence="4">DUF3558 domain-containing protein</fullName>
    </recommendedName>
</protein>
<comment type="caution">
    <text evidence="2">The sequence shown here is derived from an EMBL/GenBank/DDBJ whole genome shotgun (WGS) entry which is preliminary data.</text>
</comment>
<sequence length="249" mass="26934">MADEKVAARKKGLHGWRAAVAVFGCGSLAAFGVFGVIVLVLNVVLSTAATGVPGAEREATVQQTGEPIAHLEPGEMDLCVQDVQHTYDQYDPHYQSDNYEDPALQGNEEDRTVSDHCSWEITPRGDSGGLEPWVLTYAYEAVISTTGSDSPQEVASSRYSELVAGHESNELDLLASGDADLSDRSFFHYGTDPEGAYVYYLTGQTKSTVYVIKFESPAVNGEVPVRRFRNEADHVASFVEPGLGVLVPD</sequence>
<keyword evidence="1" id="KW-0472">Membrane</keyword>
<feature type="transmembrane region" description="Helical" evidence="1">
    <location>
        <begin position="20"/>
        <end position="45"/>
    </location>
</feature>
<keyword evidence="3" id="KW-1185">Reference proteome</keyword>
<dbReference type="RefSeq" id="WP_179822684.1">
    <property type="nucleotide sequence ID" value="NZ_JACCFS010000001.1"/>
</dbReference>
<proteinExistence type="predicted"/>
<reference evidence="2 3" key="1">
    <citation type="submission" date="2020-07" db="EMBL/GenBank/DDBJ databases">
        <title>Sequencing the genomes of 1000 actinobacteria strains.</title>
        <authorList>
            <person name="Klenk H.-P."/>
        </authorList>
    </citation>
    <scope>NUCLEOTIDE SEQUENCE [LARGE SCALE GENOMIC DNA]</scope>
    <source>
        <strain evidence="2 3">DSM 44442</strain>
    </source>
</reference>
<evidence type="ECO:0000256" key="1">
    <source>
        <dbReference type="SAM" id="Phobius"/>
    </source>
</evidence>
<accession>A0A7Z0J9G7</accession>
<dbReference type="AlphaFoldDB" id="A0A7Z0J9G7"/>
<evidence type="ECO:0008006" key="4">
    <source>
        <dbReference type="Google" id="ProtNLM"/>
    </source>
</evidence>
<keyword evidence="1" id="KW-0812">Transmembrane</keyword>
<organism evidence="2 3">
    <name type="scientific">Nocardiopsis aegyptia</name>
    <dbReference type="NCBI Taxonomy" id="220378"/>
    <lineage>
        <taxon>Bacteria</taxon>
        <taxon>Bacillati</taxon>
        <taxon>Actinomycetota</taxon>
        <taxon>Actinomycetes</taxon>
        <taxon>Streptosporangiales</taxon>
        <taxon>Nocardiopsidaceae</taxon>
        <taxon>Nocardiopsis</taxon>
    </lineage>
</organism>
<gene>
    <name evidence="2" type="ORF">HNR10_002054</name>
</gene>
<evidence type="ECO:0000313" key="2">
    <source>
        <dbReference type="EMBL" id="NYJ34173.1"/>
    </source>
</evidence>